<dbReference type="GO" id="GO:0016020">
    <property type="term" value="C:membrane"/>
    <property type="evidence" value="ECO:0007669"/>
    <property type="project" value="InterPro"/>
</dbReference>
<dbReference type="PRINTS" id="PR00219">
    <property type="entry name" value="SYNAPTOBREVN"/>
</dbReference>
<evidence type="ECO:0000259" key="3">
    <source>
        <dbReference type="PROSITE" id="PS50892"/>
    </source>
</evidence>
<name>A0AAD1XZU9_EUPCR</name>
<feature type="domain" description="V-SNARE coiled-coil homology" evidence="3">
    <location>
        <begin position="136"/>
        <end position="196"/>
    </location>
</feature>
<keyword evidence="2" id="KW-0472">Membrane</keyword>
<evidence type="ECO:0000256" key="2">
    <source>
        <dbReference type="SAM" id="Phobius"/>
    </source>
</evidence>
<protein>
    <recommendedName>
        <fullName evidence="3">V-SNARE coiled-coil homology domain-containing protein</fullName>
    </recommendedName>
</protein>
<dbReference type="AlphaFoldDB" id="A0AAD1XZU9"/>
<dbReference type="Gene3D" id="1.20.5.110">
    <property type="match status" value="1"/>
</dbReference>
<organism evidence="4 5">
    <name type="scientific">Euplotes crassus</name>
    <dbReference type="NCBI Taxonomy" id="5936"/>
    <lineage>
        <taxon>Eukaryota</taxon>
        <taxon>Sar</taxon>
        <taxon>Alveolata</taxon>
        <taxon>Ciliophora</taxon>
        <taxon>Intramacronucleata</taxon>
        <taxon>Spirotrichea</taxon>
        <taxon>Hypotrichia</taxon>
        <taxon>Euplotida</taxon>
        <taxon>Euplotidae</taxon>
        <taxon>Moneuplotes</taxon>
    </lineage>
</organism>
<dbReference type="InterPro" id="IPR001388">
    <property type="entry name" value="Synaptobrevin-like"/>
</dbReference>
<keyword evidence="2" id="KW-0812">Transmembrane</keyword>
<evidence type="ECO:0000313" key="4">
    <source>
        <dbReference type="EMBL" id="CAI2381070.1"/>
    </source>
</evidence>
<keyword evidence="5" id="KW-1185">Reference proteome</keyword>
<gene>
    <name evidence="4" type="ORF">ECRASSUSDP1_LOCUS22516</name>
</gene>
<dbReference type="CDD" id="cd15843">
    <property type="entry name" value="R-SNARE"/>
    <property type="match status" value="1"/>
</dbReference>
<dbReference type="GO" id="GO:0016192">
    <property type="term" value="P:vesicle-mediated transport"/>
    <property type="evidence" value="ECO:0007669"/>
    <property type="project" value="InterPro"/>
</dbReference>
<comment type="caution">
    <text evidence="4">The sequence shown here is derived from an EMBL/GenBank/DDBJ whole genome shotgun (WGS) entry which is preliminary data.</text>
</comment>
<dbReference type="InterPro" id="IPR016444">
    <property type="entry name" value="Synaptobrevin/VAMP"/>
</dbReference>
<dbReference type="PROSITE" id="PS50892">
    <property type="entry name" value="V_SNARE"/>
    <property type="match status" value="1"/>
</dbReference>
<dbReference type="EMBL" id="CAMPGE010023098">
    <property type="protein sequence ID" value="CAI2381070.1"/>
    <property type="molecule type" value="Genomic_DNA"/>
</dbReference>
<proteinExistence type="predicted"/>
<evidence type="ECO:0000256" key="1">
    <source>
        <dbReference type="PROSITE-ProRule" id="PRU00290"/>
    </source>
</evidence>
<dbReference type="InterPro" id="IPR042855">
    <property type="entry name" value="V_SNARE_CC"/>
</dbReference>
<feature type="transmembrane region" description="Helical" evidence="2">
    <location>
        <begin position="199"/>
        <end position="219"/>
    </location>
</feature>
<sequence>MESSSLVHYVVIGEKGSKNIVYDYLSPARNKKDYSAYVNHAMSILRQSHESLSENQKSSNSFGSWYSLPLDNLTIIILTDTLMADENAMQMMKSMSGKIFSTFPDLPLNPSTQINRSEMENIVRSLSQTYGKTDDKIYRAKQTISTTTNVMRNNIGSMMENSSKLEDMESQSSDMRNAAHMFSKSGRLLEEKMKRRNRLLMLAVGVIALFFIILLIFYFF</sequence>
<evidence type="ECO:0000313" key="5">
    <source>
        <dbReference type="Proteomes" id="UP001295684"/>
    </source>
</evidence>
<dbReference type="Pfam" id="PF00957">
    <property type="entry name" value="Synaptobrevin"/>
    <property type="match status" value="1"/>
</dbReference>
<dbReference type="Proteomes" id="UP001295684">
    <property type="component" value="Unassembled WGS sequence"/>
</dbReference>
<accession>A0AAD1XZU9</accession>
<dbReference type="PANTHER" id="PTHR45701">
    <property type="entry name" value="SYNAPTOBREVIN FAMILY MEMBER"/>
    <property type="match status" value="1"/>
</dbReference>
<keyword evidence="1" id="KW-0175">Coiled coil</keyword>
<dbReference type="SUPFAM" id="SSF58038">
    <property type="entry name" value="SNARE fusion complex"/>
    <property type="match status" value="1"/>
</dbReference>
<reference evidence="4" key="1">
    <citation type="submission" date="2023-07" db="EMBL/GenBank/DDBJ databases">
        <authorList>
            <consortium name="AG Swart"/>
            <person name="Singh M."/>
            <person name="Singh A."/>
            <person name="Seah K."/>
            <person name="Emmerich C."/>
        </authorList>
    </citation>
    <scope>NUCLEOTIDE SEQUENCE</scope>
    <source>
        <strain evidence="4">DP1</strain>
    </source>
</reference>
<keyword evidence="2" id="KW-1133">Transmembrane helix</keyword>